<evidence type="ECO:0000313" key="1">
    <source>
        <dbReference type="EMBL" id="OGG59870.1"/>
    </source>
</evidence>
<dbReference type="Pfam" id="PF06821">
    <property type="entry name" value="Ser_hydrolase"/>
    <property type="match status" value="1"/>
</dbReference>
<sequence length="185" mass="20670">MNRVFIVHGWGGAPDKEWIPWLKSELEKRGYEVISPLMPDSDAPEIDAWVQHLSKAVGTPNKETYFIGHSIGCQAILRYLETIRQPVGGAVFVAGWFNLENLEDEESEEVARPWIKTPIDIARVKAVLPKSVLIISENDPYGALEENKRRFGDIMSHGVVLPNAGHITEAKQPAILGQFLDLTSQ</sequence>
<dbReference type="SUPFAM" id="SSF53474">
    <property type="entry name" value="alpha/beta-Hydrolases"/>
    <property type="match status" value="1"/>
</dbReference>
<dbReference type="GO" id="GO:0016787">
    <property type="term" value="F:hydrolase activity"/>
    <property type="evidence" value="ECO:0007669"/>
    <property type="project" value="InterPro"/>
</dbReference>
<dbReference type="PANTHER" id="PTHR15394:SF3">
    <property type="entry name" value="SERINE HYDROLASE RBBP9"/>
    <property type="match status" value="1"/>
</dbReference>
<gene>
    <name evidence="1" type="ORF">A2765_04785</name>
</gene>
<organism evidence="1 2">
    <name type="scientific">Candidatus Kaiserbacteria bacterium RIFCSPHIGHO2_01_FULL_56_24</name>
    <dbReference type="NCBI Taxonomy" id="1798487"/>
    <lineage>
        <taxon>Bacteria</taxon>
        <taxon>Candidatus Kaiseribacteriota</taxon>
    </lineage>
</organism>
<dbReference type="InterPro" id="IPR010662">
    <property type="entry name" value="RBBP9/YdeN"/>
</dbReference>
<evidence type="ECO:0000313" key="2">
    <source>
        <dbReference type="Proteomes" id="UP000176377"/>
    </source>
</evidence>
<dbReference type="AlphaFoldDB" id="A0A1F6DEW8"/>
<comment type="caution">
    <text evidence="1">The sequence shown here is derived from an EMBL/GenBank/DDBJ whole genome shotgun (WGS) entry which is preliminary data.</text>
</comment>
<proteinExistence type="predicted"/>
<dbReference type="PANTHER" id="PTHR15394">
    <property type="entry name" value="SERINE HYDROLASE RBBP9"/>
    <property type="match status" value="1"/>
</dbReference>
<dbReference type="Gene3D" id="3.40.50.1820">
    <property type="entry name" value="alpha/beta hydrolase"/>
    <property type="match status" value="1"/>
</dbReference>
<reference evidence="1 2" key="1">
    <citation type="journal article" date="2016" name="Nat. Commun.">
        <title>Thousands of microbial genomes shed light on interconnected biogeochemical processes in an aquifer system.</title>
        <authorList>
            <person name="Anantharaman K."/>
            <person name="Brown C.T."/>
            <person name="Hug L.A."/>
            <person name="Sharon I."/>
            <person name="Castelle C.J."/>
            <person name="Probst A.J."/>
            <person name="Thomas B.C."/>
            <person name="Singh A."/>
            <person name="Wilkins M.J."/>
            <person name="Karaoz U."/>
            <person name="Brodie E.L."/>
            <person name="Williams K.H."/>
            <person name="Hubbard S.S."/>
            <person name="Banfield J.F."/>
        </authorList>
    </citation>
    <scope>NUCLEOTIDE SEQUENCE [LARGE SCALE GENOMIC DNA]</scope>
</reference>
<dbReference type="Proteomes" id="UP000176377">
    <property type="component" value="Unassembled WGS sequence"/>
</dbReference>
<dbReference type="InterPro" id="IPR029058">
    <property type="entry name" value="AB_hydrolase_fold"/>
</dbReference>
<name>A0A1F6DEW8_9BACT</name>
<protein>
    <recommendedName>
        <fullName evidence="3">Serine hydrolase family protein</fullName>
    </recommendedName>
</protein>
<accession>A0A1F6DEW8</accession>
<dbReference type="EMBL" id="MFLA01000016">
    <property type="protein sequence ID" value="OGG59870.1"/>
    <property type="molecule type" value="Genomic_DNA"/>
</dbReference>
<evidence type="ECO:0008006" key="3">
    <source>
        <dbReference type="Google" id="ProtNLM"/>
    </source>
</evidence>